<protein>
    <recommendedName>
        <fullName evidence="9">TonB-dependent receptor plug domain-containing protein</fullName>
    </recommendedName>
</protein>
<dbReference type="InterPro" id="IPR008969">
    <property type="entry name" value="CarboxyPept-like_regulatory"/>
</dbReference>
<dbReference type="EMBL" id="QMFY01000001">
    <property type="protein sequence ID" value="RAW03313.1"/>
    <property type="molecule type" value="Genomic_DNA"/>
</dbReference>
<dbReference type="PROSITE" id="PS52016">
    <property type="entry name" value="TONB_DEPENDENT_REC_3"/>
    <property type="match status" value="1"/>
</dbReference>
<comment type="similarity">
    <text evidence="8">Belongs to the TonB-dependent receptor family.</text>
</comment>
<evidence type="ECO:0000256" key="1">
    <source>
        <dbReference type="ARBA" id="ARBA00004571"/>
    </source>
</evidence>
<dbReference type="SUPFAM" id="SSF49464">
    <property type="entry name" value="Carboxypeptidase regulatory domain-like"/>
    <property type="match status" value="1"/>
</dbReference>
<gene>
    <name evidence="10" type="ORF">DQQ10_04305</name>
</gene>
<evidence type="ECO:0000313" key="10">
    <source>
        <dbReference type="EMBL" id="RAW03313.1"/>
    </source>
</evidence>
<evidence type="ECO:0000256" key="4">
    <source>
        <dbReference type="ARBA" id="ARBA00022692"/>
    </source>
</evidence>
<dbReference type="Pfam" id="PF07715">
    <property type="entry name" value="Plug"/>
    <property type="match status" value="1"/>
</dbReference>
<evidence type="ECO:0000313" key="11">
    <source>
        <dbReference type="Proteomes" id="UP000251889"/>
    </source>
</evidence>
<keyword evidence="2 8" id="KW-0813">Transport</keyword>
<comment type="subcellular location">
    <subcellularLocation>
        <location evidence="1 8">Cell outer membrane</location>
        <topology evidence="1 8">Multi-pass membrane protein</topology>
    </subcellularLocation>
</comment>
<comment type="caution">
    <text evidence="10">The sequence shown here is derived from an EMBL/GenBank/DDBJ whole genome shotgun (WGS) entry which is preliminary data.</text>
</comment>
<dbReference type="GO" id="GO:0044718">
    <property type="term" value="P:siderophore transmembrane transport"/>
    <property type="evidence" value="ECO:0007669"/>
    <property type="project" value="TreeGrafter"/>
</dbReference>
<dbReference type="InterPro" id="IPR012910">
    <property type="entry name" value="Plug_dom"/>
</dbReference>
<evidence type="ECO:0000259" key="9">
    <source>
        <dbReference type="Pfam" id="PF07715"/>
    </source>
</evidence>
<evidence type="ECO:0000256" key="5">
    <source>
        <dbReference type="ARBA" id="ARBA00022729"/>
    </source>
</evidence>
<evidence type="ECO:0000256" key="7">
    <source>
        <dbReference type="ARBA" id="ARBA00023237"/>
    </source>
</evidence>
<organism evidence="10 11">
    <name type="scientific">Pseudochryseolinea flava</name>
    <dbReference type="NCBI Taxonomy" id="2059302"/>
    <lineage>
        <taxon>Bacteria</taxon>
        <taxon>Pseudomonadati</taxon>
        <taxon>Bacteroidota</taxon>
        <taxon>Cytophagia</taxon>
        <taxon>Cytophagales</taxon>
        <taxon>Fulvivirgaceae</taxon>
        <taxon>Pseudochryseolinea</taxon>
    </lineage>
</organism>
<evidence type="ECO:0000256" key="8">
    <source>
        <dbReference type="PROSITE-ProRule" id="PRU01360"/>
    </source>
</evidence>
<dbReference type="SUPFAM" id="SSF56935">
    <property type="entry name" value="Porins"/>
    <property type="match status" value="1"/>
</dbReference>
<proteinExistence type="inferred from homology"/>
<keyword evidence="3 8" id="KW-1134">Transmembrane beta strand</keyword>
<dbReference type="OrthoDB" id="9758870at2"/>
<dbReference type="AlphaFoldDB" id="A0A364Y8S6"/>
<evidence type="ECO:0000256" key="2">
    <source>
        <dbReference type="ARBA" id="ARBA00022448"/>
    </source>
</evidence>
<dbReference type="InterPro" id="IPR039426">
    <property type="entry name" value="TonB-dep_rcpt-like"/>
</dbReference>
<keyword evidence="6 8" id="KW-0472">Membrane</keyword>
<dbReference type="Gene3D" id="2.60.40.1120">
    <property type="entry name" value="Carboxypeptidase-like, regulatory domain"/>
    <property type="match status" value="1"/>
</dbReference>
<keyword evidence="7 8" id="KW-0998">Cell outer membrane</keyword>
<keyword evidence="11" id="KW-1185">Reference proteome</keyword>
<feature type="domain" description="TonB-dependent receptor plug" evidence="9">
    <location>
        <begin position="252"/>
        <end position="329"/>
    </location>
</feature>
<evidence type="ECO:0000256" key="6">
    <source>
        <dbReference type="ARBA" id="ARBA00023136"/>
    </source>
</evidence>
<dbReference type="PANTHER" id="PTHR30069:SF29">
    <property type="entry name" value="HEMOGLOBIN AND HEMOGLOBIN-HAPTOGLOBIN-BINDING PROTEIN 1-RELATED"/>
    <property type="match status" value="1"/>
</dbReference>
<dbReference type="Gene3D" id="2.170.130.10">
    <property type="entry name" value="TonB-dependent receptor, plug domain"/>
    <property type="match status" value="1"/>
</dbReference>
<dbReference type="GO" id="GO:0015344">
    <property type="term" value="F:siderophore uptake transmembrane transporter activity"/>
    <property type="evidence" value="ECO:0007669"/>
    <property type="project" value="TreeGrafter"/>
</dbReference>
<name>A0A364Y8S6_9BACT</name>
<dbReference type="PANTHER" id="PTHR30069">
    <property type="entry name" value="TONB-DEPENDENT OUTER MEMBRANE RECEPTOR"/>
    <property type="match status" value="1"/>
</dbReference>
<dbReference type="Gene3D" id="2.40.170.20">
    <property type="entry name" value="TonB-dependent receptor, beta-barrel domain"/>
    <property type="match status" value="1"/>
</dbReference>
<dbReference type="GO" id="GO:0009279">
    <property type="term" value="C:cell outer membrane"/>
    <property type="evidence" value="ECO:0007669"/>
    <property type="project" value="UniProtKB-SubCell"/>
</dbReference>
<evidence type="ECO:0000256" key="3">
    <source>
        <dbReference type="ARBA" id="ARBA00022452"/>
    </source>
</evidence>
<keyword evidence="4 8" id="KW-0812">Transmembrane</keyword>
<accession>A0A364Y8S6</accession>
<reference evidence="10 11" key="1">
    <citation type="submission" date="2018-06" db="EMBL/GenBank/DDBJ databases">
        <title>Chryseolinea flavus sp. nov., a member of the phylum Bacteroidetes isolated from soil.</title>
        <authorList>
            <person name="Li Y."/>
            <person name="Wang J."/>
        </authorList>
    </citation>
    <scope>NUCLEOTIDE SEQUENCE [LARGE SCALE GENOMIC DNA]</scope>
    <source>
        <strain evidence="10 11">SDU1-6</strain>
    </source>
</reference>
<dbReference type="InterPro" id="IPR037066">
    <property type="entry name" value="Plug_dom_sf"/>
</dbReference>
<dbReference type="RefSeq" id="WP_112745528.1">
    <property type="nucleotide sequence ID" value="NZ_QMFY01000001.1"/>
</dbReference>
<sequence length="892" mass="101296">MKRTLLLITFLLLGVNIKAQDLLSFKVEVEQSQPLPTYLLALEERHDVKFFFAEEWLLPFEITISANGKTIRDALNLILEDSGIHFEEHFGYAIIFVKDPRNEERRDSILRVATITRKSVDQTIIGDARSFKPGKRVQLKGIVKDEVSGNPMKDVIVMLNDREVASTDEYGAYKLVTISGGYILSFSYPNYREKVIDLRIYDDGDVNVFLEETPVILDEVVVSEQALTNRIGESSLKMTDLKRSPTFLGERDLVKQIQLQPGVTTVSEVATGFNVRGGGVDQNLVLYDNIPVFNTSHAFGFFTAFNSEAIQQVQFYRGGIPSQFGGRASSVLDITSKEGAYDQWHGSGGIGIISSQLALSGPIKRDTASIHASFRTSYSNWLLQSIKSDYDLRYASVKFYDASIKLTQKFTARTKLTLSAYSSSDEFSLTNDTTYMPRNLASSIKLDHIFNEKFFGSVTASFGQFSYTMSEPEEHQAFELKYEIQYPSLRLDFHVEKQKHKISFGAQSTLYTFQPGDLTGSKNSSTVNFIMPDEKALESGLYISDALEISNKLLIEAGARYSMYHRLGQGVTYLYDDNKAREPMNIKDSITYTGGDVMKMYQGLEPRLSMRYTLNDNSAIKFGYNRIFQYLHLVTNTAAVAPVDIWQTSNEYFKPQRADQVSLGYYKNFNNNVYETFVESFYKEVQNTLDFKDGSQLILNKHLETALISGHSTSYGVELSAAKVKGRLTGTFSYTFSRSLRQTDGRFPTERINDGKTYSSNYDQPHVGTVTWRYAFSRRHFFAGTFTYHTGRPTSLPTSFYQIDGVSIPNFSERNKFRIPDYHRLDVAFIIEGNHKRKKLLDGTWIVSFYNVYSRKNAYSLYFEDNGKGMVTTYKLSVIGSIIPSVTYSFKF</sequence>
<dbReference type="InterPro" id="IPR036942">
    <property type="entry name" value="Beta-barrel_TonB_sf"/>
</dbReference>
<keyword evidence="5" id="KW-0732">Signal</keyword>
<dbReference type="Proteomes" id="UP000251889">
    <property type="component" value="Unassembled WGS sequence"/>
</dbReference>